<dbReference type="AlphaFoldDB" id="A0A9W8H114"/>
<feature type="compositionally biased region" description="Pro residues" evidence="1">
    <location>
        <begin position="180"/>
        <end position="191"/>
    </location>
</feature>
<reference evidence="2" key="1">
    <citation type="submission" date="2022-07" db="EMBL/GenBank/DDBJ databases">
        <title>Phylogenomic reconstructions and comparative analyses of Kickxellomycotina fungi.</title>
        <authorList>
            <person name="Reynolds N.K."/>
            <person name="Stajich J.E."/>
            <person name="Barry K."/>
            <person name="Grigoriev I.V."/>
            <person name="Crous P."/>
            <person name="Smith M.E."/>
        </authorList>
    </citation>
    <scope>NUCLEOTIDE SEQUENCE</scope>
    <source>
        <strain evidence="2">NBRC 105414</strain>
    </source>
</reference>
<dbReference type="Proteomes" id="UP001140217">
    <property type="component" value="Unassembled WGS sequence"/>
</dbReference>
<gene>
    <name evidence="2" type="ORF">H4R18_005945</name>
</gene>
<dbReference type="Gene3D" id="1.20.58.80">
    <property type="entry name" value="Phosphotransferase system, lactose/cellobiose-type IIA subunit"/>
    <property type="match status" value="1"/>
</dbReference>
<protein>
    <submittedName>
        <fullName evidence="2">Uncharacterized protein</fullName>
    </submittedName>
</protein>
<dbReference type="EMBL" id="JANBUL010000415">
    <property type="protein sequence ID" value="KAJ2775747.1"/>
    <property type="molecule type" value="Genomic_DNA"/>
</dbReference>
<proteinExistence type="predicted"/>
<feature type="region of interest" description="Disordered" evidence="1">
    <location>
        <begin position="69"/>
        <end position="103"/>
    </location>
</feature>
<feature type="compositionally biased region" description="Low complexity" evidence="1">
    <location>
        <begin position="71"/>
        <end position="86"/>
    </location>
</feature>
<dbReference type="OrthoDB" id="3197614at2759"/>
<keyword evidence="3" id="KW-1185">Reference proteome</keyword>
<sequence>MEQANRAARQATALEGRQRWAEAAEAHARAAELYGRFDALAFDPVAVVTLSSLERRHLRWAESCRRRAAQSEGPGEAAAGDGAAAAPAPPPASGPEAARGRAARSGAEFEDFWQYMQSWLANPTAFTRPTVAPSRVGAGRRAPDALRAAPGVMESFYLVGADPEQSAVVQPQPADAPRDQAPPPAPPPDAPDAPDVASRSHAALVAENRRLVRLVQTLNERIRTLESAAQENSMLKSSIFSFREQFQRHANAAALPTIREAEPDAAAAADARVLQLEDDLQQAQLEAAKQKAQVAKYRDRWERLKESAKRKRQQQEQLAHDRRQQQGPAA</sequence>
<comment type="caution">
    <text evidence="2">The sequence shown here is derived from an EMBL/GenBank/DDBJ whole genome shotgun (WGS) entry which is preliminary data.</text>
</comment>
<feature type="region of interest" description="Disordered" evidence="1">
    <location>
        <begin position="305"/>
        <end position="330"/>
    </location>
</feature>
<organism evidence="2 3">
    <name type="scientific">Coemansia javaensis</name>
    <dbReference type="NCBI Taxonomy" id="2761396"/>
    <lineage>
        <taxon>Eukaryota</taxon>
        <taxon>Fungi</taxon>
        <taxon>Fungi incertae sedis</taxon>
        <taxon>Zoopagomycota</taxon>
        <taxon>Kickxellomycotina</taxon>
        <taxon>Kickxellomycetes</taxon>
        <taxon>Kickxellales</taxon>
        <taxon>Kickxellaceae</taxon>
        <taxon>Coemansia</taxon>
    </lineage>
</organism>
<evidence type="ECO:0000313" key="2">
    <source>
        <dbReference type="EMBL" id="KAJ2775747.1"/>
    </source>
</evidence>
<feature type="region of interest" description="Disordered" evidence="1">
    <location>
        <begin position="165"/>
        <end position="199"/>
    </location>
</feature>
<accession>A0A9W8H114</accession>
<name>A0A9W8H114_9FUNG</name>
<evidence type="ECO:0000256" key="1">
    <source>
        <dbReference type="SAM" id="MobiDB-lite"/>
    </source>
</evidence>
<evidence type="ECO:0000313" key="3">
    <source>
        <dbReference type="Proteomes" id="UP001140217"/>
    </source>
</evidence>